<keyword evidence="1" id="KW-0472">Membrane</keyword>
<organism evidence="2 3">
    <name type="scientific">Novipirellula rosea</name>
    <dbReference type="NCBI Taxonomy" id="1031540"/>
    <lineage>
        <taxon>Bacteria</taxon>
        <taxon>Pseudomonadati</taxon>
        <taxon>Planctomycetota</taxon>
        <taxon>Planctomycetia</taxon>
        <taxon>Pirellulales</taxon>
        <taxon>Pirellulaceae</taxon>
        <taxon>Novipirellula</taxon>
    </lineage>
</organism>
<proteinExistence type="predicted"/>
<accession>A0ABP8MVJ3</accession>
<dbReference type="EMBL" id="BAABGA010000035">
    <property type="protein sequence ID" value="GAA4455556.1"/>
    <property type="molecule type" value="Genomic_DNA"/>
</dbReference>
<evidence type="ECO:0000313" key="3">
    <source>
        <dbReference type="Proteomes" id="UP001500840"/>
    </source>
</evidence>
<gene>
    <name evidence="2" type="ORF">GCM10023156_29770</name>
</gene>
<dbReference type="RefSeq" id="WP_345323234.1">
    <property type="nucleotide sequence ID" value="NZ_BAABGA010000035.1"/>
</dbReference>
<evidence type="ECO:0000313" key="2">
    <source>
        <dbReference type="EMBL" id="GAA4455556.1"/>
    </source>
</evidence>
<comment type="caution">
    <text evidence="2">The sequence shown here is derived from an EMBL/GenBank/DDBJ whole genome shotgun (WGS) entry which is preliminary data.</text>
</comment>
<feature type="transmembrane region" description="Helical" evidence="1">
    <location>
        <begin position="12"/>
        <end position="31"/>
    </location>
</feature>
<name>A0ABP8MVJ3_9BACT</name>
<keyword evidence="3" id="KW-1185">Reference proteome</keyword>
<keyword evidence="1" id="KW-1133">Transmembrane helix</keyword>
<dbReference type="Proteomes" id="UP001500840">
    <property type="component" value="Unassembled WGS sequence"/>
</dbReference>
<evidence type="ECO:0000256" key="1">
    <source>
        <dbReference type="SAM" id="Phobius"/>
    </source>
</evidence>
<reference evidence="3" key="1">
    <citation type="journal article" date="2019" name="Int. J. Syst. Evol. Microbiol.">
        <title>The Global Catalogue of Microorganisms (GCM) 10K type strain sequencing project: providing services to taxonomists for standard genome sequencing and annotation.</title>
        <authorList>
            <consortium name="The Broad Institute Genomics Platform"/>
            <consortium name="The Broad Institute Genome Sequencing Center for Infectious Disease"/>
            <person name="Wu L."/>
            <person name="Ma J."/>
        </authorList>
    </citation>
    <scope>NUCLEOTIDE SEQUENCE [LARGE SCALE GENOMIC DNA]</scope>
    <source>
        <strain evidence="3">JCM 17759</strain>
    </source>
</reference>
<sequence>MLIWLEMPWISIILPILIAGWYSIRIFNAIVAAERDLAKEIADISSKVPSKQVAGVVAKPLGSALFVWAVMDDILKDGKVHAGEIPNAIAYNSPLVGDALQAGVGLATSTFTIKMKLPAEPLVTSGYVGATIMIRPRAVGN</sequence>
<keyword evidence="1" id="KW-0812">Transmembrane</keyword>
<protein>
    <submittedName>
        <fullName evidence="2">Uncharacterized protein</fullName>
    </submittedName>
</protein>